<dbReference type="RefSeq" id="WP_253775455.1">
    <property type="nucleotide sequence ID" value="NZ_JAMTCK010000012.1"/>
</dbReference>
<keyword evidence="4" id="KW-1185">Reference proteome</keyword>
<sequence>MPSQNRDTGWFKSSYSDNSSNQCVECRFVAGERVGVRDSKNPSTDVLRVKSTSWRSFVAGVRTGRFDGCPEQG</sequence>
<proteinExistence type="predicted"/>
<organism evidence="3 4">
    <name type="scientific">Goodfellowiella coeruleoviolacea</name>
    <dbReference type="NCBI Taxonomy" id="334858"/>
    <lineage>
        <taxon>Bacteria</taxon>
        <taxon>Bacillati</taxon>
        <taxon>Actinomycetota</taxon>
        <taxon>Actinomycetes</taxon>
        <taxon>Pseudonocardiales</taxon>
        <taxon>Pseudonocardiaceae</taxon>
        <taxon>Goodfellowiella</taxon>
    </lineage>
</organism>
<feature type="region of interest" description="Disordered" evidence="1">
    <location>
        <begin position="1"/>
        <end position="20"/>
    </location>
</feature>
<reference evidence="3" key="1">
    <citation type="submission" date="2022-06" db="EMBL/GenBank/DDBJ databases">
        <title>Genomic Encyclopedia of Archaeal and Bacterial Type Strains, Phase II (KMG-II): from individual species to whole genera.</title>
        <authorList>
            <person name="Goeker M."/>
        </authorList>
    </citation>
    <scope>NUCLEOTIDE SEQUENCE</scope>
    <source>
        <strain evidence="3">DSM 43935</strain>
    </source>
</reference>
<dbReference type="Proteomes" id="UP001206128">
    <property type="component" value="Unassembled WGS sequence"/>
</dbReference>
<evidence type="ECO:0000313" key="4">
    <source>
        <dbReference type="Proteomes" id="UP001206128"/>
    </source>
</evidence>
<name>A0AAE3GL19_9PSEU</name>
<comment type="caution">
    <text evidence="3">The sequence shown here is derived from an EMBL/GenBank/DDBJ whole genome shotgun (WGS) entry which is preliminary data.</text>
</comment>
<evidence type="ECO:0000259" key="2">
    <source>
        <dbReference type="Pfam" id="PF04149"/>
    </source>
</evidence>
<gene>
    <name evidence="3" type="ORF">LX83_004887</name>
</gene>
<evidence type="ECO:0000256" key="1">
    <source>
        <dbReference type="SAM" id="MobiDB-lite"/>
    </source>
</evidence>
<dbReference type="Pfam" id="PF04149">
    <property type="entry name" value="DUF397"/>
    <property type="match status" value="1"/>
</dbReference>
<dbReference type="AlphaFoldDB" id="A0AAE3GL19"/>
<dbReference type="EMBL" id="JAMTCK010000012">
    <property type="protein sequence ID" value="MCP2168013.1"/>
    <property type="molecule type" value="Genomic_DNA"/>
</dbReference>
<feature type="domain" description="DUF397" evidence="2">
    <location>
        <begin position="9"/>
        <end position="62"/>
    </location>
</feature>
<protein>
    <recommendedName>
        <fullName evidence="2">DUF397 domain-containing protein</fullName>
    </recommendedName>
</protein>
<dbReference type="InterPro" id="IPR007278">
    <property type="entry name" value="DUF397"/>
</dbReference>
<accession>A0AAE3GL19</accession>
<evidence type="ECO:0000313" key="3">
    <source>
        <dbReference type="EMBL" id="MCP2168013.1"/>
    </source>
</evidence>